<gene>
    <name evidence="1" type="ORF">BV510_04480</name>
    <name evidence="2" type="ORF">CRI78_23410</name>
</gene>
<evidence type="ECO:0000313" key="3">
    <source>
        <dbReference type="Proteomes" id="UP000191039"/>
    </source>
</evidence>
<organism evidence="1 3">
    <name type="scientific">Mycolicibacterium diernhoferi</name>
    <dbReference type="NCBI Taxonomy" id="1801"/>
    <lineage>
        <taxon>Bacteria</taxon>
        <taxon>Bacillati</taxon>
        <taxon>Actinomycetota</taxon>
        <taxon>Actinomycetes</taxon>
        <taxon>Mycobacteriales</taxon>
        <taxon>Mycobacteriaceae</taxon>
        <taxon>Mycolicibacterium</taxon>
    </lineage>
</organism>
<dbReference type="AlphaFoldDB" id="A0A1Q4HLN8"/>
<name>A0A1Q4HLN8_9MYCO</name>
<dbReference type="EMBL" id="MIJD01000027">
    <property type="protein sequence ID" value="OPE55550.1"/>
    <property type="molecule type" value="Genomic_DNA"/>
</dbReference>
<proteinExistence type="predicted"/>
<keyword evidence="4" id="KW-1185">Reference proteome</keyword>
<protein>
    <submittedName>
        <fullName evidence="1">Uncharacterized protein</fullName>
    </submittedName>
</protein>
<reference evidence="1 3" key="1">
    <citation type="submission" date="2016-09" db="EMBL/GenBank/DDBJ databases">
        <title>genome sequences of unsequenced Mycobacteria.</title>
        <authorList>
            <person name="Greninger A.L."/>
            <person name="Jerome K.R."/>
            <person name="Mcnair B."/>
            <person name="Wallis C."/>
            <person name="Fang F."/>
        </authorList>
    </citation>
    <scope>NUCLEOTIDE SEQUENCE [LARGE SCALE GENOMIC DNA]</scope>
    <source>
        <strain evidence="1 3">BM1</strain>
    </source>
</reference>
<dbReference type="Proteomes" id="UP000220340">
    <property type="component" value="Unassembled WGS sequence"/>
</dbReference>
<dbReference type="EMBL" id="PDCR01000037">
    <property type="protein sequence ID" value="PEG52090.1"/>
    <property type="molecule type" value="Genomic_DNA"/>
</dbReference>
<evidence type="ECO:0000313" key="4">
    <source>
        <dbReference type="Proteomes" id="UP000220340"/>
    </source>
</evidence>
<evidence type="ECO:0000313" key="1">
    <source>
        <dbReference type="EMBL" id="OPE55550.1"/>
    </source>
</evidence>
<sequence length="101" mass="11783">MKAVSPQFPFPFPFQYASDHDGDRFVIVDERDTDMTGWRIECRTYDGRTYISEFQRATWWLSGGEWWNGLGLGETRKPWSALCDHHDELVRWVPPGASALM</sequence>
<reference evidence="2 4" key="2">
    <citation type="submission" date="2017-10" db="EMBL/GenBank/DDBJ databases">
        <title>The new phylogeny of genus Mycobacterium.</title>
        <authorList>
            <person name="Tortoli E."/>
            <person name="Trovato A."/>
            <person name="Cirillo D.M."/>
        </authorList>
    </citation>
    <scope>NUCLEOTIDE SEQUENCE [LARGE SCALE GENOMIC DNA]</scope>
    <source>
        <strain evidence="2 4">IP141170001</strain>
    </source>
</reference>
<dbReference type="Proteomes" id="UP000191039">
    <property type="component" value="Unassembled WGS sequence"/>
</dbReference>
<comment type="caution">
    <text evidence="1">The sequence shown here is derived from an EMBL/GenBank/DDBJ whole genome shotgun (WGS) entry which is preliminary data.</text>
</comment>
<accession>A0A1Q4HLN8</accession>
<evidence type="ECO:0000313" key="2">
    <source>
        <dbReference type="EMBL" id="PEG52090.1"/>
    </source>
</evidence>